<dbReference type="RefSeq" id="WP_084192428.1">
    <property type="nucleotide sequence ID" value="NZ_FSQW01000001.1"/>
</dbReference>
<gene>
    <name evidence="2" type="ORF">SAMN02745824_0348</name>
</gene>
<accession>A0A1N6CML7</accession>
<reference evidence="3" key="1">
    <citation type="submission" date="2016-11" db="EMBL/GenBank/DDBJ databases">
        <authorList>
            <person name="Varghese N."/>
            <person name="Submissions S."/>
        </authorList>
    </citation>
    <scope>NUCLEOTIDE SEQUENCE [LARGE SCALE GENOMIC DNA]</scope>
    <source>
        <strain evidence="3">DSM 22363</strain>
    </source>
</reference>
<dbReference type="EMBL" id="FSQW01000001">
    <property type="protein sequence ID" value="SIN59811.1"/>
    <property type="molecule type" value="Genomic_DNA"/>
</dbReference>
<keyword evidence="1" id="KW-0472">Membrane</keyword>
<evidence type="ECO:0000313" key="3">
    <source>
        <dbReference type="Proteomes" id="UP000185192"/>
    </source>
</evidence>
<sequence>MILGLAPARRFCNIRAVANNAQGQGGNESASFDAVWKDVRADEDIQFVASEPKPPAEPPEWWRDLLEWLGDLLAPAVEVLVDAWPVLRIVLIGLLVAGLLTLLWIILAPYFEEWRNRRVKEDPEEWRPEHGAARKLLEEAEALAGQGRFKDAVHLLLFRSIEDIEKRRPDMLRPSSTSREIGRFESLPENARNMFAVIAGQVERGIFAGAPIDEKGWVLSREAYGEFALAETWRRGPPDRTGGRRR</sequence>
<keyword evidence="3" id="KW-1185">Reference proteome</keyword>
<name>A0A1N6CML7_9SPHN</name>
<evidence type="ECO:0000256" key="1">
    <source>
        <dbReference type="SAM" id="Phobius"/>
    </source>
</evidence>
<feature type="transmembrane region" description="Helical" evidence="1">
    <location>
        <begin position="89"/>
        <end position="111"/>
    </location>
</feature>
<organism evidence="2 3">
    <name type="scientific">Parasphingorhabdus marina DSM 22363</name>
    <dbReference type="NCBI Taxonomy" id="1123272"/>
    <lineage>
        <taxon>Bacteria</taxon>
        <taxon>Pseudomonadati</taxon>
        <taxon>Pseudomonadota</taxon>
        <taxon>Alphaproteobacteria</taxon>
        <taxon>Sphingomonadales</taxon>
        <taxon>Sphingomonadaceae</taxon>
        <taxon>Parasphingorhabdus</taxon>
    </lineage>
</organism>
<protein>
    <recommendedName>
        <fullName evidence="4">DUF4129 domain-containing protein</fullName>
    </recommendedName>
</protein>
<dbReference type="OrthoDB" id="8478645at2"/>
<dbReference type="STRING" id="1123272.SAMN02745824_0348"/>
<keyword evidence="1" id="KW-0812">Transmembrane</keyword>
<evidence type="ECO:0000313" key="2">
    <source>
        <dbReference type="EMBL" id="SIN59811.1"/>
    </source>
</evidence>
<evidence type="ECO:0008006" key="4">
    <source>
        <dbReference type="Google" id="ProtNLM"/>
    </source>
</evidence>
<proteinExistence type="predicted"/>
<dbReference type="AlphaFoldDB" id="A0A1N6CML7"/>
<dbReference type="Proteomes" id="UP000185192">
    <property type="component" value="Unassembled WGS sequence"/>
</dbReference>
<keyword evidence="1" id="KW-1133">Transmembrane helix</keyword>